<proteinExistence type="predicted"/>
<accession>A0A481YR04</accession>
<reference evidence="2" key="1">
    <citation type="journal article" date="2019" name="MBio">
        <title>Virus Genomes from Deep Sea Sediments Expand the Ocean Megavirome and Support Independent Origins of Viral Gigantism.</title>
        <authorList>
            <person name="Backstrom D."/>
            <person name="Yutin N."/>
            <person name="Jorgensen S.L."/>
            <person name="Dharamshi J."/>
            <person name="Homa F."/>
            <person name="Zaremba-Niedwiedzka K."/>
            <person name="Spang A."/>
            <person name="Wolf Y.I."/>
            <person name="Koonin E.V."/>
            <person name="Ettema T.J."/>
        </authorList>
    </citation>
    <scope>NUCLEOTIDE SEQUENCE</scope>
</reference>
<feature type="compositionally biased region" description="Basic residues" evidence="1">
    <location>
        <begin position="1"/>
        <end position="21"/>
    </location>
</feature>
<evidence type="ECO:0000313" key="2">
    <source>
        <dbReference type="EMBL" id="QBK85489.1"/>
    </source>
</evidence>
<evidence type="ECO:0000256" key="1">
    <source>
        <dbReference type="SAM" id="MobiDB-lite"/>
    </source>
</evidence>
<dbReference type="EMBL" id="MK500327">
    <property type="protein sequence ID" value="QBK85489.1"/>
    <property type="molecule type" value="Genomic_DNA"/>
</dbReference>
<dbReference type="InterPro" id="IPR036885">
    <property type="entry name" value="SWIB_MDM2_dom_sf"/>
</dbReference>
<gene>
    <name evidence="2" type="ORF">LCMAC101_00760</name>
</gene>
<dbReference type="SUPFAM" id="SSF47592">
    <property type="entry name" value="SWIB/MDM2 domain"/>
    <property type="match status" value="1"/>
</dbReference>
<feature type="compositionally biased region" description="Basic and acidic residues" evidence="1">
    <location>
        <begin position="81"/>
        <end position="98"/>
    </location>
</feature>
<feature type="region of interest" description="Disordered" evidence="1">
    <location>
        <begin position="1"/>
        <end position="107"/>
    </location>
</feature>
<name>A0A481YR04_9VIRU</name>
<protein>
    <submittedName>
        <fullName evidence="2">SWIB/MDM2 domain-containing protein</fullName>
    </submittedName>
</protein>
<feature type="compositionally biased region" description="Basic residues" evidence="1">
    <location>
        <begin position="68"/>
        <end position="80"/>
    </location>
</feature>
<feature type="compositionally biased region" description="Polar residues" evidence="1">
    <location>
        <begin position="54"/>
        <end position="63"/>
    </location>
</feature>
<sequence>MAPTSRKKNNRRSSSGKRKKPIKAEPIEEEDEAIDLSSDSDSEPVVKKKIPPRASQTSRSKSAPPQRKEKKSKEKKSKEKKSKEKDSKEKDSKKESKTRSPRRKVTIETHLEKYDKLLELLNEHIDHLRKNKEPGSRVFTTIRKAVRELHKEAPKIANSRRKPISNNQNKVSGFVLQCQLSPELTDFLQVNHDTTLCRRDVTNAICVYSHLKPDEEREHMLRWEYLNPKGKRNLQNPKERMAIVPDSSLAKLLRYNKYKKDVKAGHITKNVKDKKTQLTTTVTVTEPTLYYWVIQKLLSVHYVATLKNKAESIDVD</sequence>
<feature type="compositionally biased region" description="Acidic residues" evidence="1">
    <location>
        <begin position="27"/>
        <end position="42"/>
    </location>
</feature>
<organism evidence="2">
    <name type="scientific">Marseillevirus LCMAC101</name>
    <dbReference type="NCBI Taxonomy" id="2506602"/>
    <lineage>
        <taxon>Viruses</taxon>
        <taxon>Varidnaviria</taxon>
        <taxon>Bamfordvirae</taxon>
        <taxon>Nucleocytoviricota</taxon>
        <taxon>Megaviricetes</taxon>
        <taxon>Pimascovirales</taxon>
        <taxon>Pimascovirales incertae sedis</taxon>
        <taxon>Marseilleviridae</taxon>
    </lineage>
</organism>